<proteinExistence type="predicted"/>
<feature type="compositionally biased region" description="Gly residues" evidence="1">
    <location>
        <begin position="244"/>
        <end position="254"/>
    </location>
</feature>
<dbReference type="Pfam" id="PF13432">
    <property type="entry name" value="TPR_16"/>
    <property type="match status" value="1"/>
</dbReference>
<keyword evidence="2" id="KW-1133">Transmembrane helix</keyword>
<feature type="transmembrane region" description="Helical" evidence="2">
    <location>
        <begin position="68"/>
        <end position="86"/>
    </location>
</feature>
<feature type="region of interest" description="Disordered" evidence="1">
    <location>
        <begin position="234"/>
        <end position="313"/>
    </location>
</feature>
<feature type="domain" description="FecR protein" evidence="3">
    <location>
        <begin position="107"/>
        <end position="199"/>
    </location>
</feature>
<evidence type="ECO:0000256" key="1">
    <source>
        <dbReference type="SAM" id="MobiDB-lite"/>
    </source>
</evidence>
<accession>A0A4P2PZK1</accession>
<keyword evidence="2" id="KW-0812">Transmembrane</keyword>
<dbReference type="InterPro" id="IPR011990">
    <property type="entry name" value="TPR-like_helical_dom_sf"/>
</dbReference>
<dbReference type="OrthoDB" id="5499552at2"/>
<dbReference type="PANTHER" id="PTHR30273:SF2">
    <property type="entry name" value="PROTEIN FECR"/>
    <property type="match status" value="1"/>
</dbReference>
<dbReference type="AlphaFoldDB" id="A0A4P2PZK1"/>
<evidence type="ECO:0000259" key="3">
    <source>
        <dbReference type="Pfam" id="PF04773"/>
    </source>
</evidence>
<dbReference type="RefSeq" id="WP_129347184.1">
    <property type="nucleotide sequence ID" value="NZ_CP012670.1"/>
</dbReference>
<dbReference type="InterPro" id="IPR012373">
    <property type="entry name" value="Ferrdict_sens_TM"/>
</dbReference>
<dbReference type="SUPFAM" id="SSF48452">
    <property type="entry name" value="TPR-like"/>
    <property type="match status" value="1"/>
</dbReference>
<name>A0A4P2PZK1_SORCE</name>
<feature type="compositionally biased region" description="Low complexity" evidence="1">
    <location>
        <begin position="298"/>
        <end position="313"/>
    </location>
</feature>
<reference evidence="4 5" key="1">
    <citation type="submission" date="2015-09" db="EMBL/GenBank/DDBJ databases">
        <title>Sorangium comparison.</title>
        <authorList>
            <person name="Zaburannyi N."/>
            <person name="Bunk B."/>
            <person name="Overmann J."/>
            <person name="Mueller R."/>
        </authorList>
    </citation>
    <scope>NUCLEOTIDE SEQUENCE [LARGE SCALE GENOMIC DNA]</scope>
    <source>
        <strain evidence="4 5">So ceGT47</strain>
    </source>
</reference>
<dbReference type="InterPro" id="IPR006860">
    <property type="entry name" value="FecR"/>
</dbReference>
<evidence type="ECO:0000313" key="4">
    <source>
        <dbReference type="EMBL" id="AUX21933.1"/>
    </source>
</evidence>
<dbReference type="GO" id="GO:0016989">
    <property type="term" value="F:sigma factor antagonist activity"/>
    <property type="evidence" value="ECO:0007669"/>
    <property type="project" value="TreeGrafter"/>
</dbReference>
<evidence type="ECO:0000313" key="5">
    <source>
        <dbReference type="Proteomes" id="UP000295781"/>
    </source>
</evidence>
<sequence length="477" mass="48127">MNDAEKLSRLAALARRGIPADVDAAHDAAERDRFVEAVSRGAAARRAAGPGRASPPRWLRALVERPRWGFALAGAAALAVALVALWPAERLDYAVEGASGAAGGYVSAPAEAEARLRFTDGSTVALAPGSALRVAEVDAAGARMLLEDGRASLRVTPRPKARWAVEAGPFAVLVTGTAFDVAWTRGDSTLRVDLREGSVTVRGPLSPDGLPLRAGQRLVARLREGDMQISSIEAASAAPSGAGETNGPGGGADGAAGVARPGGSRAEGAPAGLPDAAVVAAPSGAGETNGPGGGADGAAGVARPGGSRAEGAPAGLPDAAVVAAAPSWAKRVAAGDFRSVLAEAEQRGLDGVLKQGSLDDLVALGDAARYARRGDVAQRALSATRKRFPGTSQGKAAAFLLGRLLDDGGSPGSAIAWYDTYLAEAPGGPFAAEALGRKMVAVERTSGRAAARPIAELYLKRHPRGAHAPVARDLVKP</sequence>
<dbReference type="Gene3D" id="2.60.120.1440">
    <property type="match status" value="1"/>
</dbReference>
<feature type="compositionally biased region" description="Low complexity" evidence="1">
    <location>
        <begin position="234"/>
        <end position="243"/>
    </location>
</feature>
<dbReference type="Proteomes" id="UP000295781">
    <property type="component" value="Chromosome"/>
</dbReference>
<keyword evidence="2" id="KW-0472">Membrane</keyword>
<gene>
    <name evidence="4" type="ORF">SOCEGT47_024310</name>
</gene>
<dbReference type="Pfam" id="PF04773">
    <property type="entry name" value="FecR"/>
    <property type="match status" value="1"/>
</dbReference>
<feature type="compositionally biased region" description="Gly residues" evidence="1">
    <location>
        <begin position="287"/>
        <end position="297"/>
    </location>
</feature>
<dbReference type="PANTHER" id="PTHR30273">
    <property type="entry name" value="PERIPLASMIC SIGNAL SENSOR AND SIGMA FACTOR ACTIVATOR FECR-RELATED"/>
    <property type="match status" value="1"/>
</dbReference>
<organism evidence="4 5">
    <name type="scientific">Sorangium cellulosum</name>
    <name type="common">Polyangium cellulosum</name>
    <dbReference type="NCBI Taxonomy" id="56"/>
    <lineage>
        <taxon>Bacteria</taxon>
        <taxon>Pseudomonadati</taxon>
        <taxon>Myxococcota</taxon>
        <taxon>Polyangia</taxon>
        <taxon>Polyangiales</taxon>
        <taxon>Polyangiaceae</taxon>
        <taxon>Sorangium</taxon>
    </lineage>
</organism>
<dbReference type="Gene3D" id="1.25.40.10">
    <property type="entry name" value="Tetratricopeptide repeat domain"/>
    <property type="match status" value="1"/>
</dbReference>
<dbReference type="EMBL" id="CP012670">
    <property type="protein sequence ID" value="AUX21933.1"/>
    <property type="molecule type" value="Genomic_DNA"/>
</dbReference>
<evidence type="ECO:0000256" key="2">
    <source>
        <dbReference type="SAM" id="Phobius"/>
    </source>
</evidence>
<protein>
    <recommendedName>
        <fullName evidence="3">FecR protein domain-containing protein</fullName>
    </recommendedName>
</protein>